<dbReference type="eggNOG" id="ENOG5031PWZ">
    <property type="taxonomic scope" value="Bacteria"/>
</dbReference>
<dbReference type="EMBL" id="HE804045">
    <property type="protein sequence ID" value="CCH35452.1"/>
    <property type="molecule type" value="Genomic_DNA"/>
</dbReference>
<evidence type="ECO:0000313" key="2">
    <source>
        <dbReference type="Proteomes" id="UP000006281"/>
    </source>
</evidence>
<dbReference type="OrthoDB" id="3688545at2"/>
<dbReference type="BioCyc" id="SESP1179773:BN6_RS39895-MONOMER"/>
<dbReference type="KEGG" id="sesp:BN6_82350"/>
<dbReference type="PROSITE" id="PS51257">
    <property type="entry name" value="PROKAR_LIPOPROTEIN"/>
    <property type="match status" value="1"/>
</dbReference>
<dbReference type="PATRIC" id="fig|1179773.3.peg.8313"/>
<dbReference type="RefSeq" id="WP_015105559.1">
    <property type="nucleotide sequence ID" value="NC_019673.1"/>
</dbReference>
<sequence>MKALKAVVVVAVSGSLLVGCGSDWTGDVRFKVTRIAPARESMGEAKKPFVVLELDQEQPDGIPEITTEGADSDQFPADIKVGDVVVCTLHRSDDNGLDGVEAKQTVGPCRRA</sequence>
<reference evidence="1 2" key="1">
    <citation type="journal article" date="2012" name="BMC Genomics">
        <title>Complete genome sequence of Saccharothrix espanaensis DSM 44229T and comparison to the other completely sequenced Pseudonocardiaceae.</title>
        <authorList>
            <person name="Strobel T."/>
            <person name="Al-Dilaimi A."/>
            <person name="Blom J."/>
            <person name="Gessner A."/>
            <person name="Kalinowski J."/>
            <person name="Luzhetska M."/>
            <person name="Puhler A."/>
            <person name="Szczepanowski R."/>
            <person name="Bechthold A."/>
            <person name="Ruckert C."/>
        </authorList>
    </citation>
    <scope>NUCLEOTIDE SEQUENCE [LARGE SCALE GENOMIC DNA]</scope>
    <source>
        <strain evidence="2">ATCC 51144 / DSM 44229 / JCM 9112 / NBRC 15066 / NRRL 15764</strain>
    </source>
</reference>
<gene>
    <name evidence="1" type="ordered locus">BN6_82350</name>
</gene>
<dbReference type="AlphaFoldDB" id="K0KD02"/>
<protein>
    <submittedName>
        <fullName evidence="1">Uncharacterized protein</fullName>
    </submittedName>
</protein>
<dbReference type="HOGENOM" id="CLU_153239_0_0_11"/>
<name>K0KD02_SACES</name>
<accession>K0KD02</accession>
<organism evidence="1 2">
    <name type="scientific">Saccharothrix espanaensis (strain ATCC 51144 / DSM 44229 / JCM 9112 / NBRC 15066 / NRRL 15764)</name>
    <dbReference type="NCBI Taxonomy" id="1179773"/>
    <lineage>
        <taxon>Bacteria</taxon>
        <taxon>Bacillati</taxon>
        <taxon>Actinomycetota</taxon>
        <taxon>Actinomycetes</taxon>
        <taxon>Pseudonocardiales</taxon>
        <taxon>Pseudonocardiaceae</taxon>
        <taxon>Saccharothrix</taxon>
    </lineage>
</organism>
<proteinExistence type="predicted"/>
<dbReference type="Proteomes" id="UP000006281">
    <property type="component" value="Chromosome"/>
</dbReference>
<dbReference type="STRING" id="1179773.BN6_82350"/>
<evidence type="ECO:0000313" key="1">
    <source>
        <dbReference type="EMBL" id="CCH35452.1"/>
    </source>
</evidence>
<keyword evidence="2" id="KW-1185">Reference proteome</keyword>